<organism evidence="1 2">
    <name type="scientific">Elysia crispata</name>
    <name type="common">lettuce slug</name>
    <dbReference type="NCBI Taxonomy" id="231223"/>
    <lineage>
        <taxon>Eukaryota</taxon>
        <taxon>Metazoa</taxon>
        <taxon>Spiralia</taxon>
        <taxon>Lophotrochozoa</taxon>
        <taxon>Mollusca</taxon>
        <taxon>Gastropoda</taxon>
        <taxon>Heterobranchia</taxon>
        <taxon>Euthyneura</taxon>
        <taxon>Panpulmonata</taxon>
        <taxon>Sacoglossa</taxon>
        <taxon>Placobranchoidea</taxon>
        <taxon>Plakobranchidae</taxon>
        <taxon>Elysia</taxon>
    </lineage>
</organism>
<proteinExistence type="predicted"/>
<name>A0AAE0ZSG5_9GAST</name>
<gene>
    <name evidence="1" type="ORF">RRG08_019637</name>
</gene>
<sequence>MPPCSVLTTLAFPHHHPHTHSTHKAYQNIDCDKDLPRTPIILSALRTSPFNENSRRMVCSGFPHQDLDLPALKPVRILPALKPVRVHASVDLHQVEMEREF</sequence>
<dbReference type="AlphaFoldDB" id="A0AAE0ZSG5"/>
<reference evidence="1" key="1">
    <citation type="journal article" date="2023" name="G3 (Bethesda)">
        <title>A reference genome for the long-term kleptoplast-retaining sea slug Elysia crispata morphotype clarki.</title>
        <authorList>
            <person name="Eastman K.E."/>
            <person name="Pendleton A.L."/>
            <person name="Shaikh M.A."/>
            <person name="Suttiyut T."/>
            <person name="Ogas R."/>
            <person name="Tomko P."/>
            <person name="Gavelis G."/>
            <person name="Widhalm J.R."/>
            <person name="Wisecaver J.H."/>
        </authorList>
    </citation>
    <scope>NUCLEOTIDE SEQUENCE</scope>
    <source>
        <strain evidence="1">ECLA1</strain>
    </source>
</reference>
<accession>A0AAE0ZSG5</accession>
<comment type="caution">
    <text evidence="1">The sequence shown here is derived from an EMBL/GenBank/DDBJ whole genome shotgun (WGS) entry which is preliminary data.</text>
</comment>
<protein>
    <submittedName>
        <fullName evidence="1">Uncharacterized protein</fullName>
    </submittedName>
</protein>
<keyword evidence="2" id="KW-1185">Reference proteome</keyword>
<evidence type="ECO:0000313" key="1">
    <source>
        <dbReference type="EMBL" id="KAK3774774.1"/>
    </source>
</evidence>
<dbReference type="EMBL" id="JAWDGP010003388">
    <property type="protein sequence ID" value="KAK3774774.1"/>
    <property type="molecule type" value="Genomic_DNA"/>
</dbReference>
<evidence type="ECO:0000313" key="2">
    <source>
        <dbReference type="Proteomes" id="UP001283361"/>
    </source>
</evidence>
<dbReference type="Proteomes" id="UP001283361">
    <property type="component" value="Unassembled WGS sequence"/>
</dbReference>